<dbReference type="RefSeq" id="WP_344313834.1">
    <property type="nucleotide sequence ID" value="NZ_BAAANY010000030.1"/>
</dbReference>
<evidence type="ECO:0000256" key="1">
    <source>
        <dbReference type="ARBA" id="ARBA00008361"/>
    </source>
</evidence>
<evidence type="ECO:0000313" key="6">
    <source>
        <dbReference type="Proteomes" id="UP001500618"/>
    </source>
</evidence>
<dbReference type="Proteomes" id="UP001500618">
    <property type="component" value="Unassembled WGS sequence"/>
</dbReference>
<comment type="caution">
    <text evidence="5">The sequence shown here is derived from an EMBL/GenBank/DDBJ whole genome shotgun (WGS) entry which is preliminary data.</text>
</comment>
<dbReference type="InterPro" id="IPR051052">
    <property type="entry name" value="Diverse_substrate_MTase"/>
</dbReference>
<keyword evidence="3" id="KW-0808">Transferase</keyword>
<gene>
    <name evidence="5" type="ORF">GCM10009765_62350</name>
</gene>
<accession>A0ABN2IGM1</accession>
<reference evidence="5 6" key="1">
    <citation type="journal article" date="2019" name="Int. J. Syst. Evol. Microbiol.">
        <title>The Global Catalogue of Microorganisms (GCM) 10K type strain sequencing project: providing services to taxonomists for standard genome sequencing and annotation.</title>
        <authorList>
            <consortium name="The Broad Institute Genomics Platform"/>
            <consortium name="The Broad Institute Genome Sequencing Center for Infectious Disease"/>
            <person name="Wu L."/>
            <person name="Ma J."/>
        </authorList>
    </citation>
    <scope>NUCLEOTIDE SEQUENCE [LARGE SCALE GENOMIC DNA]</scope>
    <source>
        <strain evidence="5 6">JCM 14718</strain>
    </source>
</reference>
<dbReference type="CDD" id="cd02440">
    <property type="entry name" value="AdoMet_MTases"/>
    <property type="match status" value="1"/>
</dbReference>
<organism evidence="5 6">
    <name type="scientific">Fodinicola feengrottensis</name>
    <dbReference type="NCBI Taxonomy" id="435914"/>
    <lineage>
        <taxon>Bacteria</taxon>
        <taxon>Bacillati</taxon>
        <taxon>Actinomycetota</taxon>
        <taxon>Actinomycetes</taxon>
        <taxon>Mycobacteriales</taxon>
        <taxon>Fodinicola</taxon>
    </lineage>
</organism>
<dbReference type="GO" id="GO:0032259">
    <property type="term" value="P:methylation"/>
    <property type="evidence" value="ECO:0007669"/>
    <property type="project" value="UniProtKB-KW"/>
</dbReference>
<sequence>MDRQGWDRRRLSFGAVAQLYQRTRPDYPAEAVKWMLATVPAGGTVLDLGAGTGKLTRVLAGLGFEVVAVEPSTPMREALAAALPGTRVLEGSAESIPLDDGAVDAVVVGQAYHWFDPDIANPEMARVLRPGGALGLIWNLLDERTSWIAQLGSELDAYDRTSNGFNGNGFNGAGSERDLGPWFNVPEHERFHHQQRLTITDLLDLLRSRSTVATLDTPQRDALLGRVQTLVLRNAPVDAQQQLDLPYIASTYRSTRT</sequence>
<feature type="domain" description="Methyltransferase type 11" evidence="4">
    <location>
        <begin position="46"/>
        <end position="134"/>
    </location>
</feature>
<dbReference type="InterPro" id="IPR029063">
    <property type="entry name" value="SAM-dependent_MTases_sf"/>
</dbReference>
<proteinExistence type="inferred from homology"/>
<dbReference type="PANTHER" id="PTHR44942">
    <property type="entry name" value="METHYLTRANSF_11 DOMAIN-CONTAINING PROTEIN"/>
    <property type="match status" value="1"/>
</dbReference>
<evidence type="ECO:0000313" key="5">
    <source>
        <dbReference type="EMBL" id="GAA1704722.1"/>
    </source>
</evidence>
<dbReference type="GO" id="GO:0008168">
    <property type="term" value="F:methyltransferase activity"/>
    <property type="evidence" value="ECO:0007669"/>
    <property type="project" value="UniProtKB-KW"/>
</dbReference>
<keyword evidence="2 5" id="KW-0489">Methyltransferase</keyword>
<evidence type="ECO:0000256" key="2">
    <source>
        <dbReference type="ARBA" id="ARBA00022603"/>
    </source>
</evidence>
<dbReference type="Gene3D" id="3.40.50.150">
    <property type="entry name" value="Vaccinia Virus protein VP39"/>
    <property type="match status" value="1"/>
</dbReference>
<dbReference type="PANTHER" id="PTHR44942:SF4">
    <property type="entry name" value="METHYLTRANSFERASE TYPE 11 DOMAIN-CONTAINING PROTEIN"/>
    <property type="match status" value="1"/>
</dbReference>
<evidence type="ECO:0000259" key="4">
    <source>
        <dbReference type="Pfam" id="PF08241"/>
    </source>
</evidence>
<protein>
    <submittedName>
        <fullName evidence="5">Class I SAM-dependent methyltransferase</fullName>
    </submittedName>
</protein>
<dbReference type="InterPro" id="IPR013216">
    <property type="entry name" value="Methyltransf_11"/>
</dbReference>
<keyword evidence="6" id="KW-1185">Reference proteome</keyword>
<comment type="similarity">
    <text evidence="1">Belongs to the methyltransferase superfamily.</text>
</comment>
<name>A0ABN2IGM1_9ACTN</name>
<dbReference type="Pfam" id="PF08241">
    <property type="entry name" value="Methyltransf_11"/>
    <property type="match status" value="1"/>
</dbReference>
<dbReference type="SUPFAM" id="SSF53335">
    <property type="entry name" value="S-adenosyl-L-methionine-dependent methyltransferases"/>
    <property type="match status" value="1"/>
</dbReference>
<evidence type="ECO:0000256" key="3">
    <source>
        <dbReference type="ARBA" id="ARBA00022679"/>
    </source>
</evidence>
<dbReference type="EMBL" id="BAAANY010000030">
    <property type="protein sequence ID" value="GAA1704722.1"/>
    <property type="molecule type" value="Genomic_DNA"/>
</dbReference>